<dbReference type="PANTHER" id="PTHR30385:SF4">
    <property type="entry name" value="RNA POLYMERASE SIGMA-E FACTOR"/>
    <property type="match status" value="1"/>
</dbReference>
<reference evidence="7" key="1">
    <citation type="submission" date="2022-05" db="EMBL/GenBank/DDBJ databases">
        <authorList>
            <person name="Tuo L."/>
        </authorList>
    </citation>
    <scope>NUCLEOTIDE SEQUENCE</scope>
    <source>
        <strain evidence="7">BSK12Z-4</strain>
    </source>
</reference>
<organism evidence="7 8">
    <name type="scientific">Nocardioides bruguierae</name>
    <dbReference type="NCBI Taxonomy" id="2945102"/>
    <lineage>
        <taxon>Bacteria</taxon>
        <taxon>Bacillati</taxon>
        <taxon>Actinomycetota</taxon>
        <taxon>Actinomycetes</taxon>
        <taxon>Propionibacteriales</taxon>
        <taxon>Nocardioidaceae</taxon>
        <taxon>Nocardioides</taxon>
    </lineage>
</organism>
<keyword evidence="2" id="KW-0731">Sigma factor</keyword>
<evidence type="ECO:0000256" key="4">
    <source>
        <dbReference type="ARBA" id="ARBA00023163"/>
    </source>
</evidence>
<dbReference type="GO" id="GO:0016987">
    <property type="term" value="F:sigma factor activity"/>
    <property type="evidence" value="ECO:0007669"/>
    <property type="project" value="UniProtKB-KW"/>
</dbReference>
<dbReference type="PANTHER" id="PTHR30385">
    <property type="entry name" value="SIGMA FACTOR F FLAGELLAR"/>
    <property type="match status" value="1"/>
</dbReference>
<proteinExistence type="predicted"/>
<dbReference type="SUPFAM" id="SSF88659">
    <property type="entry name" value="Sigma3 and sigma4 domains of RNA polymerase sigma factors"/>
    <property type="match status" value="1"/>
</dbReference>
<dbReference type="Pfam" id="PF04542">
    <property type="entry name" value="Sigma70_r2"/>
    <property type="match status" value="1"/>
</dbReference>
<dbReference type="PRINTS" id="PR00046">
    <property type="entry name" value="SIGMA70FCT"/>
</dbReference>
<dbReference type="AlphaFoldDB" id="A0A9X2D6T2"/>
<evidence type="ECO:0000256" key="2">
    <source>
        <dbReference type="ARBA" id="ARBA00023082"/>
    </source>
</evidence>
<dbReference type="InterPro" id="IPR007630">
    <property type="entry name" value="RNA_pol_sigma70_r4"/>
</dbReference>
<dbReference type="GO" id="GO:0003677">
    <property type="term" value="F:DNA binding"/>
    <property type="evidence" value="ECO:0007669"/>
    <property type="project" value="UniProtKB-KW"/>
</dbReference>
<feature type="domain" description="RNA polymerase sigma-70 region 2" evidence="5">
    <location>
        <begin position="71"/>
        <end position="140"/>
    </location>
</feature>
<comment type="caution">
    <text evidence="7">The sequence shown here is derived from an EMBL/GenBank/DDBJ whole genome shotgun (WGS) entry which is preliminary data.</text>
</comment>
<sequence length="286" mass="31594">MTASSAPESVPSTSPRTEVVAHAGAEVIDLDATRARRLSDADRAAFTQHLLEQAAAAGSDAECQQMLDRVVELNMRVAEAVARRYARKGVPIEDLTQVAYLALVRVVRSFEPEQGRDLLAYAVPSITGEIRRHFRDHGWTIRPPRDVQRAHSRILRAQASFEKLDEKAVAGLAAEVEESVDTVREALAARSFYSLLSIDAPVTEDSAPRDVAVPDDRSAEQCEARLLLAPLLKTLGTRERDVLRLRFADELSQREIAEQLGMSQVQVSRLLQKLLVQLRQALGEVA</sequence>
<evidence type="ECO:0000259" key="6">
    <source>
        <dbReference type="Pfam" id="PF04545"/>
    </source>
</evidence>
<dbReference type="InterPro" id="IPR007627">
    <property type="entry name" value="RNA_pol_sigma70_r2"/>
</dbReference>
<dbReference type="GO" id="GO:0006352">
    <property type="term" value="P:DNA-templated transcription initiation"/>
    <property type="evidence" value="ECO:0007669"/>
    <property type="project" value="InterPro"/>
</dbReference>
<dbReference type="NCBIfam" id="TIGR02937">
    <property type="entry name" value="sigma70-ECF"/>
    <property type="match status" value="1"/>
</dbReference>
<keyword evidence="3" id="KW-0238">DNA-binding</keyword>
<evidence type="ECO:0000313" key="8">
    <source>
        <dbReference type="Proteomes" id="UP001139485"/>
    </source>
</evidence>
<dbReference type="InterPro" id="IPR013324">
    <property type="entry name" value="RNA_pol_sigma_r3/r4-like"/>
</dbReference>
<dbReference type="InterPro" id="IPR013325">
    <property type="entry name" value="RNA_pol_sigma_r2"/>
</dbReference>
<dbReference type="Gene3D" id="1.20.140.160">
    <property type="match status" value="1"/>
</dbReference>
<gene>
    <name evidence="7" type="ORF">M8330_08975</name>
</gene>
<feature type="domain" description="RNA polymerase sigma-70 region 4" evidence="6">
    <location>
        <begin position="231"/>
        <end position="280"/>
    </location>
</feature>
<name>A0A9X2D6T2_9ACTN</name>
<dbReference type="Proteomes" id="UP001139485">
    <property type="component" value="Unassembled WGS sequence"/>
</dbReference>
<keyword evidence="8" id="KW-1185">Reference proteome</keyword>
<protein>
    <submittedName>
        <fullName evidence="7">Sigma-70 family RNA polymerase sigma factor</fullName>
    </submittedName>
</protein>
<accession>A0A9X2D6T2</accession>
<evidence type="ECO:0000259" key="5">
    <source>
        <dbReference type="Pfam" id="PF04542"/>
    </source>
</evidence>
<dbReference type="CDD" id="cd06171">
    <property type="entry name" value="Sigma70_r4"/>
    <property type="match status" value="1"/>
</dbReference>
<evidence type="ECO:0000256" key="3">
    <source>
        <dbReference type="ARBA" id="ARBA00023125"/>
    </source>
</evidence>
<dbReference type="Gene3D" id="1.20.120.1810">
    <property type="match status" value="1"/>
</dbReference>
<dbReference type="InterPro" id="IPR014284">
    <property type="entry name" value="RNA_pol_sigma-70_dom"/>
</dbReference>
<keyword evidence="4" id="KW-0804">Transcription</keyword>
<dbReference type="Pfam" id="PF04545">
    <property type="entry name" value="Sigma70_r4"/>
    <property type="match status" value="1"/>
</dbReference>
<evidence type="ECO:0000256" key="1">
    <source>
        <dbReference type="ARBA" id="ARBA00023015"/>
    </source>
</evidence>
<dbReference type="InterPro" id="IPR000943">
    <property type="entry name" value="RNA_pol_sigma70"/>
</dbReference>
<dbReference type="EMBL" id="JAMOIL010000010">
    <property type="protein sequence ID" value="MCM0620427.1"/>
    <property type="molecule type" value="Genomic_DNA"/>
</dbReference>
<dbReference type="RefSeq" id="WP_250827172.1">
    <property type="nucleotide sequence ID" value="NZ_JAMOIL010000010.1"/>
</dbReference>
<dbReference type="SUPFAM" id="SSF88946">
    <property type="entry name" value="Sigma2 domain of RNA polymerase sigma factors"/>
    <property type="match status" value="1"/>
</dbReference>
<keyword evidence="1" id="KW-0805">Transcription regulation</keyword>
<evidence type="ECO:0000313" key="7">
    <source>
        <dbReference type="EMBL" id="MCM0620427.1"/>
    </source>
</evidence>